<gene>
    <name evidence="3" type="ORF">JAAARDRAFT_47631</name>
</gene>
<keyword evidence="4" id="KW-1185">Reference proteome</keyword>
<evidence type="ECO:0000313" key="4">
    <source>
        <dbReference type="Proteomes" id="UP000027265"/>
    </source>
</evidence>
<dbReference type="EMBL" id="KL197719">
    <property type="protein sequence ID" value="KDQ57798.1"/>
    <property type="molecule type" value="Genomic_DNA"/>
</dbReference>
<protein>
    <recommendedName>
        <fullName evidence="5">BZIP domain-containing protein</fullName>
    </recommendedName>
</protein>
<feature type="compositionally biased region" description="Low complexity" evidence="2">
    <location>
        <begin position="1"/>
        <end position="16"/>
    </location>
</feature>
<feature type="compositionally biased region" description="Low complexity" evidence="2">
    <location>
        <begin position="81"/>
        <end position="99"/>
    </location>
</feature>
<sequence>MSQPSPTKQTSSTHKQPPSNSAPTGTRVSPSKTNVAAIAAAIANYNPPTSPSIPPGTRARSTHYNANVEQATASFNAATHPTPSSSPRKRPLSPLQLPRESTSDTMGRTPTHASRIAKIEVAMQESRAQATPRSAAGPNRRTDIFSPAPVRRTLTTAVQTDDVEDDEAEDEIEQETFLDAEDRSHISDVPGTPSPHRRAKRAKLDQPEGHSRDQFRDSAGLLTPPQSSQMDDSLSSTSGLNGYPQTPTKSKGKGKEREIVVDAAQSQSSEAQYYHEHHSFCEEGSEMESHDPQPSRGIPAISFSSSQTNPDDGELTARSISALLERLSAAPEYIAKLERKRLAAERSSEAKAKRIAELDRENQQLKAKIAVLEAKNNFLEAQRRLDETTLQAVTPRR</sequence>
<evidence type="ECO:0000313" key="3">
    <source>
        <dbReference type="EMBL" id="KDQ57798.1"/>
    </source>
</evidence>
<accession>A0A067PSK2</accession>
<dbReference type="Proteomes" id="UP000027265">
    <property type="component" value="Unassembled WGS sequence"/>
</dbReference>
<feature type="compositionally biased region" description="Basic and acidic residues" evidence="2">
    <location>
        <begin position="273"/>
        <end position="293"/>
    </location>
</feature>
<feature type="compositionally biased region" description="Polar residues" evidence="2">
    <location>
        <begin position="62"/>
        <end position="79"/>
    </location>
</feature>
<feature type="compositionally biased region" description="Low complexity" evidence="2">
    <location>
        <begin position="226"/>
        <end position="238"/>
    </location>
</feature>
<evidence type="ECO:0000256" key="1">
    <source>
        <dbReference type="SAM" id="Coils"/>
    </source>
</evidence>
<feature type="compositionally biased region" description="Polar residues" evidence="2">
    <location>
        <begin position="239"/>
        <end position="249"/>
    </location>
</feature>
<dbReference type="OrthoDB" id="5418639at2759"/>
<evidence type="ECO:0008006" key="5">
    <source>
        <dbReference type="Google" id="ProtNLM"/>
    </source>
</evidence>
<feature type="compositionally biased region" description="Basic and acidic residues" evidence="2">
    <location>
        <begin position="202"/>
        <end position="216"/>
    </location>
</feature>
<organism evidence="3 4">
    <name type="scientific">Jaapia argillacea MUCL 33604</name>
    <dbReference type="NCBI Taxonomy" id="933084"/>
    <lineage>
        <taxon>Eukaryota</taxon>
        <taxon>Fungi</taxon>
        <taxon>Dikarya</taxon>
        <taxon>Basidiomycota</taxon>
        <taxon>Agaricomycotina</taxon>
        <taxon>Agaricomycetes</taxon>
        <taxon>Agaricomycetidae</taxon>
        <taxon>Jaapiales</taxon>
        <taxon>Jaapiaceae</taxon>
        <taxon>Jaapia</taxon>
    </lineage>
</organism>
<evidence type="ECO:0000256" key="2">
    <source>
        <dbReference type="SAM" id="MobiDB-lite"/>
    </source>
</evidence>
<dbReference type="InParanoid" id="A0A067PSK2"/>
<feature type="region of interest" description="Disordered" evidence="2">
    <location>
        <begin position="123"/>
        <end position="314"/>
    </location>
</feature>
<feature type="region of interest" description="Disordered" evidence="2">
    <location>
        <begin position="1"/>
        <end position="111"/>
    </location>
</feature>
<proteinExistence type="predicted"/>
<dbReference type="CDD" id="cd14686">
    <property type="entry name" value="bZIP"/>
    <property type="match status" value="1"/>
</dbReference>
<dbReference type="STRING" id="933084.A0A067PSK2"/>
<feature type="coiled-coil region" evidence="1">
    <location>
        <begin position="348"/>
        <end position="391"/>
    </location>
</feature>
<reference evidence="4" key="1">
    <citation type="journal article" date="2014" name="Proc. Natl. Acad. Sci. U.S.A.">
        <title>Extensive sampling of basidiomycete genomes demonstrates inadequacy of the white-rot/brown-rot paradigm for wood decay fungi.</title>
        <authorList>
            <person name="Riley R."/>
            <person name="Salamov A.A."/>
            <person name="Brown D.W."/>
            <person name="Nagy L.G."/>
            <person name="Floudas D."/>
            <person name="Held B.W."/>
            <person name="Levasseur A."/>
            <person name="Lombard V."/>
            <person name="Morin E."/>
            <person name="Otillar R."/>
            <person name="Lindquist E.A."/>
            <person name="Sun H."/>
            <person name="LaButti K.M."/>
            <person name="Schmutz J."/>
            <person name="Jabbour D."/>
            <person name="Luo H."/>
            <person name="Baker S.E."/>
            <person name="Pisabarro A.G."/>
            <person name="Walton J.D."/>
            <person name="Blanchette R.A."/>
            <person name="Henrissat B."/>
            <person name="Martin F."/>
            <person name="Cullen D."/>
            <person name="Hibbett D.S."/>
            <person name="Grigoriev I.V."/>
        </authorList>
    </citation>
    <scope>NUCLEOTIDE SEQUENCE [LARGE SCALE GENOMIC DNA]</scope>
    <source>
        <strain evidence="4">MUCL 33604</strain>
    </source>
</reference>
<feature type="compositionally biased region" description="Acidic residues" evidence="2">
    <location>
        <begin position="161"/>
        <end position="179"/>
    </location>
</feature>
<dbReference type="AlphaFoldDB" id="A0A067PSK2"/>
<dbReference type="HOGENOM" id="CLU_694567_0_0_1"/>
<name>A0A067PSK2_9AGAM</name>
<keyword evidence="1" id="KW-0175">Coiled coil</keyword>
<feature type="compositionally biased region" description="Polar residues" evidence="2">
    <location>
        <begin position="17"/>
        <end position="34"/>
    </location>
</feature>